<dbReference type="PROSITE" id="PS00301">
    <property type="entry name" value="G_TR_1"/>
    <property type="match status" value="1"/>
</dbReference>
<dbReference type="GO" id="GO:0032543">
    <property type="term" value="P:mitochondrial translation"/>
    <property type="evidence" value="ECO:0007669"/>
    <property type="project" value="TreeGrafter"/>
</dbReference>
<dbReference type="PRINTS" id="PR00315">
    <property type="entry name" value="ELONGATNFCT"/>
</dbReference>
<dbReference type="GO" id="GO:0003924">
    <property type="term" value="F:GTPase activity"/>
    <property type="evidence" value="ECO:0007669"/>
    <property type="project" value="InterPro"/>
</dbReference>
<keyword evidence="4" id="KW-0342">GTP-binding</keyword>
<dbReference type="InterPro" id="IPR005225">
    <property type="entry name" value="Small_GTP-bd"/>
</dbReference>
<dbReference type="PANTHER" id="PTHR43261">
    <property type="entry name" value="TRANSLATION ELONGATION FACTOR G-RELATED"/>
    <property type="match status" value="1"/>
</dbReference>
<dbReference type="Proteomes" id="UP000054988">
    <property type="component" value="Unassembled WGS sequence"/>
</dbReference>
<comment type="caution">
    <text evidence="6">The sequence shown here is derived from an EMBL/GenBank/DDBJ whole genome shotgun (WGS) entry which is preliminary data.</text>
</comment>
<dbReference type="PROSITE" id="PS51722">
    <property type="entry name" value="G_TR_2"/>
    <property type="match status" value="1"/>
</dbReference>
<dbReference type="Gene3D" id="3.30.70.870">
    <property type="entry name" value="Elongation Factor G (Translational Gtpase), domain 3"/>
    <property type="match status" value="1"/>
</dbReference>
<evidence type="ECO:0000256" key="1">
    <source>
        <dbReference type="ARBA" id="ARBA00022741"/>
    </source>
</evidence>
<evidence type="ECO:0000313" key="7">
    <source>
        <dbReference type="Proteomes" id="UP000054988"/>
    </source>
</evidence>
<protein>
    <recommendedName>
        <fullName evidence="5">Tr-type G domain-containing protein</fullName>
    </recommendedName>
</protein>
<dbReference type="EMBL" id="LATX01001892">
    <property type="protein sequence ID" value="KTB36666.1"/>
    <property type="molecule type" value="Genomic_DNA"/>
</dbReference>
<evidence type="ECO:0000256" key="4">
    <source>
        <dbReference type="ARBA" id="ARBA00023134"/>
    </source>
</evidence>
<accession>A0A0W0FK03</accession>
<dbReference type="GO" id="GO:0032790">
    <property type="term" value="P:ribosome disassembly"/>
    <property type="evidence" value="ECO:0007669"/>
    <property type="project" value="TreeGrafter"/>
</dbReference>
<dbReference type="Pfam" id="PF22042">
    <property type="entry name" value="EF-G_D2"/>
    <property type="match status" value="1"/>
</dbReference>
<evidence type="ECO:0000256" key="2">
    <source>
        <dbReference type="ARBA" id="ARBA00022917"/>
    </source>
</evidence>
<dbReference type="FunFam" id="3.40.50.300:FF:000514">
    <property type="entry name" value="Ribosome-releasing factor 2, mitochondrial"/>
    <property type="match status" value="1"/>
</dbReference>
<keyword evidence="1" id="KW-0547">Nucleotide-binding</keyword>
<keyword evidence="2" id="KW-0648">Protein biosynthesis</keyword>
<dbReference type="eggNOG" id="KOG0465">
    <property type="taxonomic scope" value="Eukaryota"/>
</dbReference>
<dbReference type="AlphaFoldDB" id="A0A0W0FK03"/>
<dbReference type="InterPro" id="IPR031157">
    <property type="entry name" value="G_TR_CS"/>
</dbReference>
<sequence>MQRACLCLPKHILFKRGLATLAAASHDSSKIRNMALVAHIDSGKTTLTESILLTSHYLSHPGSVDTGSTTTDFLPAERERGITIQSASIPVKWKDWTFNLIDTPGHADFGMEVESASRIVDGAVVLIDSVEGVEAQTKGVWKQLDRYGVATRLVFLNKLDRTGASFKSSLASLLAHRMHPNPLPLTIPIASFDPKDYTHAEPGIQGLVDLVKWELWHWDGQDNAKRELLPRDVTAVKEILPPNHPIASHLPVARTQLLENLSMFSEDLMEILLSSPSDSAYLNVEAGQVLPHLRKATLENTVLPVVCGSAIRHVGTDILMNYVGELFASPLDVSHEETKNAPLRLLAWKVGWDKKKGWMTFVRVYSGTLKRQSALLNVSRGQKEKVNKLLLLYASEAQEVDELPFGSVGVILGLKYTRTGDTLVAPGTPASIRSTMTDIVPPPAVISASVVPNSHADHLPVQEALESLSRTDPSVRVDTQEGQLLIHGLGALHLEIVEGRLRDEFAARFEFGKRRVNYRESLSPSVTIRSSNQFSDTVDIAGVSAFVELDIRALREDEEGHPLWDGNVVVDKRGNAIPPPERPTGNPESFIASGIASTLSSSPNTSLPMSGMHITIGRYTSLDSSQWTILTGAAAKILRNHLRETGLGPVMEPYFLFRVSVTEEYLGKVVKDLTEHGAELQDLGDSSAGVEDLGGYPDDGLYVPPGWLSPSGEGTHTLKGSSASPKMKRSIHAIAPLSRMLDYNTRLRAVSGGHGQFEMSNAGFRVVSQARKMEILREIGRA</sequence>
<feature type="domain" description="Tr-type G" evidence="5">
    <location>
        <begin position="29"/>
        <end position="331"/>
    </location>
</feature>
<organism evidence="6 7">
    <name type="scientific">Moniliophthora roreri</name>
    <name type="common">Frosty pod rot fungus</name>
    <name type="synonym">Monilia roreri</name>
    <dbReference type="NCBI Taxonomy" id="221103"/>
    <lineage>
        <taxon>Eukaryota</taxon>
        <taxon>Fungi</taxon>
        <taxon>Dikarya</taxon>
        <taxon>Basidiomycota</taxon>
        <taxon>Agaricomycotina</taxon>
        <taxon>Agaricomycetes</taxon>
        <taxon>Agaricomycetidae</taxon>
        <taxon>Agaricales</taxon>
        <taxon>Marasmiineae</taxon>
        <taxon>Marasmiaceae</taxon>
        <taxon>Moniliophthora</taxon>
    </lineage>
</organism>
<dbReference type="Pfam" id="PF00009">
    <property type="entry name" value="GTP_EFTU"/>
    <property type="match status" value="1"/>
</dbReference>
<dbReference type="Gene3D" id="3.30.70.240">
    <property type="match status" value="1"/>
</dbReference>
<dbReference type="SUPFAM" id="SSF50447">
    <property type="entry name" value="Translation proteins"/>
    <property type="match status" value="1"/>
</dbReference>
<dbReference type="InterPro" id="IPR009000">
    <property type="entry name" value="Transl_B-barrel_sf"/>
</dbReference>
<dbReference type="InterPro" id="IPR035647">
    <property type="entry name" value="EFG_III/V"/>
</dbReference>
<dbReference type="InterPro" id="IPR053905">
    <property type="entry name" value="EF-G-like_DII"/>
</dbReference>
<evidence type="ECO:0000256" key="3">
    <source>
        <dbReference type="ARBA" id="ARBA00023128"/>
    </source>
</evidence>
<dbReference type="Gene3D" id="3.40.50.300">
    <property type="entry name" value="P-loop containing nucleotide triphosphate hydrolases"/>
    <property type="match status" value="1"/>
</dbReference>
<evidence type="ECO:0000313" key="6">
    <source>
        <dbReference type="EMBL" id="KTB36666.1"/>
    </source>
</evidence>
<dbReference type="Pfam" id="PF14492">
    <property type="entry name" value="EFG_III"/>
    <property type="match status" value="1"/>
</dbReference>
<dbReference type="NCBIfam" id="TIGR00231">
    <property type="entry name" value="small_GTP"/>
    <property type="match status" value="1"/>
</dbReference>
<dbReference type="InterPro" id="IPR041095">
    <property type="entry name" value="EFG_II"/>
</dbReference>
<dbReference type="InterPro" id="IPR027417">
    <property type="entry name" value="P-loop_NTPase"/>
</dbReference>
<dbReference type="GO" id="GO:0005759">
    <property type="term" value="C:mitochondrial matrix"/>
    <property type="evidence" value="ECO:0007669"/>
    <property type="project" value="UniProtKB-ARBA"/>
</dbReference>
<dbReference type="Gene3D" id="2.40.30.10">
    <property type="entry name" value="Translation factors"/>
    <property type="match status" value="1"/>
</dbReference>
<dbReference type="SUPFAM" id="SSF54980">
    <property type="entry name" value="EF-G C-terminal domain-like"/>
    <property type="match status" value="2"/>
</dbReference>
<dbReference type="PANTHER" id="PTHR43261:SF1">
    <property type="entry name" value="RIBOSOME-RELEASING FACTOR 2, MITOCHONDRIAL"/>
    <property type="match status" value="1"/>
</dbReference>
<dbReference type="SUPFAM" id="SSF52540">
    <property type="entry name" value="P-loop containing nucleoside triphosphate hydrolases"/>
    <property type="match status" value="1"/>
</dbReference>
<dbReference type="CDD" id="cd01514">
    <property type="entry name" value="Elongation_Factor_C"/>
    <property type="match status" value="1"/>
</dbReference>
<keyword evidence="3" id="KW-0496">Mitochondrion</keyword>
<gene>
    <name evidence="6" type="ORF">WG66_10877</name>
</gene>
<reference evidence="6 7" key="1">
    <citation type="submission" date="2015-12" db="EMBL/GenBank/DDBJ databases">
        <title>Draft genome sequence of Moniliophthora roreri, the causal agent of frosty pod rot of cacao.</title>
        <authorList>
            <person name="Aime M.C."/>
            <person name="Diaz-Valderrama J.R."/>
            <person name="Kijpornyongpan T."/>
            <person name="Phillips-Mora W."/>
        </authorList>
    </citation>
    <scope>NUCLEOTIDE SEQUENCE [LARGE SCALE GENOMIC DNA]</scope>
    <source>
        <strain evidence="6 7">MCA 2952</strain>
    </source>
</reference>
<proteinExistence type="predicted"/>
<dbReference type="InterPro" id="IPR000795">
    <property type="entry name" value="T_Tr_GTP-bd_dom"/>
</dbReference>
<dbReference type="GO" id="GO:0005525">
    <property type="term" value="F:GTP binding"/>
    <property type="evidence" value="ECO:0007669"/>
    <property type="project" value="UniProtKB-KW"/>
</dbReference>
<evidence type="ECO:0000259" key="5">
    <source>
        <dbReference type="PROSITE" id="PS51722"/>
    </source>
</evidence>
<name>A0A0W0FK03_MONRR</name>